<accession>A0AC35FKK8</accession>
<proteinExistence type="predicted"/>
<sequence length="126" mass="14744">MVIIGNSFFLSDKQSVDEFPKYACGRDGHCSMIISVLRDPRLMPAWTTKANAWNKAMEQMHAYQQLFSSENDEPIDNIIPDIENESEHPLERSSRTKRFLPIFSTPKRHRPSKEDNMYWLIRMPGK</sequence>
<dbReference type="Proteomes" id="UP000887580">
    <property type="component" value="Unplaced"/>
</dbReference>
<evidence type="ECO:0000313" key="2">
    <source>
        <dbReference type="WBParaSite" id="PS1159_v2.g17851.t1"/>
    </source>
</evidence>
<evidence type="ECO:0000313" key="1">
    <source>
        <dbReference type="Proteomes" id="UP000887580"/>
    </source>
</evidence>
<reference evidence="2" key="1">
    <citation type="submission" date="2022-11" db="UniProtKB">
        <authorList>
            <consortium name="WormBaseParasite"/>
        </authorList>
    </citation>
    <scope>IDENTIFICATION</scope>
</reference>
<protein>
    <submittedName>
        <fullName evidence="2">Uncharacterized protein</fullName>
    </submittedName>
</protein>
<name>A0AC35FKK8_9BILA</name>
<dbReference type="WBParaSite" id="PS1159_v2.g17851.t1">
    <property type="protein sequence ID" value="PS1159_v2.g17851.t1"/>
    <property type="gene ID" value="PS1159_v2.g17851"/>
</dbReference>
<organism evidence="1 2">
    <name type="scientific">Panagrolaimus sp. PS1159</name>
    <dbReference type="NCBI Taxonomy" id="55785"/>
    <lineage>
        <taxon>Eukaryota</taxon>
        <taxon>Metazoa</taxon>
        <taxon>Ecdysozoa</taxon>
        <taxon>Nematoda</taxon>
        <taxon>Chromadorea</taxon>
        <taxon>Rhabditida</taxon>
        <taxon>Tylenchina</taxon>
        <taxon>Panagrolaimomorpha</taxon>
        <taxon>Panagrolaimoidea</taxon>
        <taxon>Panagrolaimidae</taxon>
        <taxon>Panagrolaimus</taxon>
    </lineage>
</organism>